<dbReference type="InterPro" id="IPR050346">
    <property type="entry name" value="FMO-like"/>
</dbReference>
<dbReference type="Proteomes" id="UP000027746">
    <property type="component" value="Unassembled WGS sequence"/>
</dbReference>
<name>A0A073IW69_9RHOB</name>
<accession>A0A073IW69</accession>
<keyword evidence="4" id="KW-0521">NADP</keyword>
<comment type="similarity">
    <text evidence="1">Belongs to the FMO family.</text>
</comment>
<dbReference type="RefSeq" id="WP_037931377.1">
    <property type="nucleotide sequence ID" value="NZ_CP054599.1"/>
</dbReference>
<comment type="caution">
    <text evidence="8">The sequence shown here is derived from an EMBL/GenBank/DDBJ whole genome shotgun (WGS) entry which is preliminary data.</text>
</comment>
<evidence type="ECO:0000256" key="7">
    <source>
        <dbReference type="ARBA" id="ARBA00035159"/>
    </source>
</evidence>
<evidence type="ECO:0000256" key="2">
    <source>
        <dbReference type="ARBA" id="ARBA00022630"/>
    </source>
</evidence>
<dbReference type="EC" id="1.14.13.148" evidence="6"/>
<protein>
    <recommendedName>
        <fullName evidence="7">Trimethylamine monooxygenase</fullName>
        <ecNumber evidence="6">1.14.13.148</ecNumber>
    </recommendedName>
</protein>
<evidence type="ECO:0000256" key="4">
    <source>
        <dbReference type="ARBA" id="ARBA00022857"/>
    </source>
</evidence>
<dbReference type="AlphaFoldDB" id="A0A073IW69"/>
<dbReference type="GeneID" id="68868382"/>
<dbReference type="PIRSF" id="PIRSF000332">
    <property type="entry name" value="FMO"/>
    <property type="match status" value="1"/>
</dbReference>
<dbReference type="SUPFAM" id="SSF51905">
    <property type="entry name" value="FAD/NAD(P)-binding domain"/>
    <property type="match status" value="2"/>
</dbReference>
<gene>
    <name evidence="8" type="ORF">SUH3_12535</name>
</gene>
<reference evidence="8 9" key="1">
    <citation type="submission" date="2014-01" db="EMBL/GenBank/DDBJ databases">
        <title>Sulfitobacter sp. H3 (MCCC 1A00686) Genome Sequencing.</title>
        <authorList>
            <person name="Lai Q."/>
            <person name="Hong Z."/>
        </authorList>
    </citation>
    <scope>NUCLEOTIDE SEQUENCE [LARGE SCALE GENOMIC DNA]</scope>
    <source>
        <strain evidence="8 9">H3</strain>
    </source>
</reference>
<dbReference type="InterPro" id="IPR000960">
    <property type="entry name" value="Flavin_mOase"/>
</dbReference>
<keyword evidence="2" id="KW-0285">Flavoprotein</keyword>
<keyword evidence="9" id="KW-1185">Reference proteome</keyword>
<dbReference type="InterPro" id="IPR036188">
    <property type="entry name" value="FAD/NAD-bd_sf"/>
</dbReference>
<dbReference type="Pfam" id="PF00743">
    <property type="entry name" value="FMO-like"/>
    <property type="match status" value="1"/>
</dbReference>
<evidence type="ECO:0000313" key="9">
    <source>
        <dbReference type="Proteomes" id="UP000027746"/>
    </source>
</evidence>
<dbReference type="OrthoDB" id="9790219at2"/>
<dbReference type="PRINTS" id="PR00370">
    <property type="entry name" value="FMOXYGENASE"/>
</dbReference>
<dbReference type="GO" id="GO:0050660">
    <property type="term" value="F:flavin adenine dinucleotide binding"/>
    <property type="evidence" value="ECO:0007669"/>
    <property type="project" value="InterPro"/>
</dbReference>
<sequence>MTGTGAQFALIGAGPMGLAAAKLLSENGVAFQGFELHSGVGGLWDIDGPLSTMYESAHLISSKRMTEFADFPMRDDAAEYPSHREMKRYFEAFAEAFDLNRHYRFGARVLSCVPLGGPGDGWRVTWQDAQGEHAQDFSGLLIANGTLSTPNLPMFKGEFSGELIHSSQYRTASQFDGKRVLVIGAGNSGCDIAVDAIHHGLSCDLSMRRGYYFVPKYIFGKPADTMGGAIKLPMALKRIVDGTILKWFIGNPQKYGFPKPDYKLYESHPVVNSLVLYHAGHGDLTVRPDIKRFDGQTVHFKDGTSADYDMILAATGYRLDYPFIDKALLNWQGDAPHLYLNCMHPERDDLFVLGMVEASGLGWQGRHEQAEMVVRYIKGLRQGTPAAKTLQDTKARGFTRATGGMNYIELPRMAYYVDKATYRKAVTGWIAKLAGDQP</sequence>
<keyword evidence="8" id="KW-0503">Monooxygenase</keyword>
<keyword evidence="5" id="KW-0560">Oxidoreductase</keyword>
<evidence type="ECO:0000313" key="8">
    <source>
        <dbReference type="EMBL" id="KEJ93870.1"/>
    </source>
</evidence>
<dbReference type="GO" id="GO:0050661">
    <property type="term" value="F:NADP binding"/>
    <property type="evidence" value="ECO:0007669"/>
    <property type="project" value="InterPro"/>
</dbReference>
<dbReference type="Gene3D" id="3.50.50.60">
    <property type="entry name" value="FAD/NAD(P)-binding domain"/>
    <property type="match status" value="1"/>
</dbReference>
<dbReference type="PANTHER" id="PTHR23023">
    <property type="entry name" value="DIMETHYLANILINE MONOOXYGENASE"/>
    <property type="match status" value="1"/>
</dbReference>
<dbReference type="GO" id="GO:0034899">
    <property type="term" value="F:trimethylamine monooxygenase activity"/>
    <property type="evidence" value="ECO:0007669"/>
    <property type="project" value="UniProtKB-EC"/>
</dbReference>
<dbReference type="GO" id="GO:0004499">
    <property type="term" value="F:N,N-dimethylaniline monooxygenase activity"/>
    <property type="evidence" value="ECO:0007669"/>
    <property type="project" value="InterPro"/>
</dbReference>
<proteinExistence type="inferred from homology"/>
<evidence type="ECO:0000256" key="6">
    <source>
        <dbReference type="ARBA" id="ARBA00034528"/>
    </source>
</evidence>
<evidence type="ECO:0000256" key="3">
    <source>
        <dbReference type="ARBA" id="ARBA00022827"/>
    </source>
</evidence>
<dbReference type="InterPro" id="IPR020946">
    <property type="entry name" value="Flavin_mOase-like"/>
</dbReference>
<organism evidence="8 9">
    <name type="scientific">Pseudosulfitobacter pseudonitzschiae</name>
    <dbReference type="NCBI Taxonomy" id="1402135"/>
    <lineage>
        <taxon>Bacteria</taxon>
        <taxon>Pseudomonadati</taxon>
        <taxon>Pseudomonadota</taxon>
        <taxon>Alphaproteobacteria</taxon>
        <taxon>Rhodobacterales</taxon>
        <taxon>Roseobacteraceae</taxon>
        <taxon>Pseudosulfitobacter</taxon>
    </lineage>
</organism>
<evidence type="ECO:0000256" key="1">
    <source>
        <dbReference type="ARBA" id="ARBA00009183"/>
    </source>
</evidence>
<keyword evidence="3" id="KW-0274">FAD</keyword>
<dbReference type="EMBL" id="JAMD01000024">
    <property type="protein sequence ID" value="KEJ93870.1"/>
    <property type="molecule type" value="Genomic_DNA"/>
</dbReference>
<evidence type="ECO:0000256" key="5">
    <source>
        <dbReference type="ARBA" id="ARBA00023002"/>
    </source>
</evidence>